<name>A0A840UY03_9BACT</name>
<dbReference type="PROSITE" id="PS51459">
    <property type="entry name" value="FIDO"/>
    <property type="match status" value="1"/>
</dbReference>
<dbReference type="InterPro" id="IPR025230">
    <property type="entry name" value="DUF4172"/>
</dbReference>
<dbReference type="InterPro" id="IPR036597">
    <property type="entry name" value="Fido-like_dom_sf"/>
</dbReference>
<evidence type="ECO:0000256" key="2">
    <source>
        <dbReference type="PIRSR" id="PIRSR640198-2"/>
    </source>
</evidence>
<reference evidence="4 5" key="1">
    <citation type="submission" date="2020-08" db="EMBL/GenBank/DDBJ databases">
        <title>Genomic Encyclopedia of Type Strains, Phase IV (KMG-IV): sequencing the most valuable type-strain genomes for metagenomic binning, comparative biology and taxonomic classification.</title>
        <authorList>
            <person name="Goeker M."/>
        </authorList>
    </citation>
    <scope>NUCLEOTIDE SEQUENCE [LARGE SCALE GENOMIC DNA]</scope>
    <source>
        <strain evidence="4 5">DSM 28570</strain>
    </source>
</reference>
<dbReference type="Pfam" id="PF02661">
    <property type="entry name" value="Fic"/>
    <property type="match status" value="1"/>
</dbReference>
<dbReference type="PANTHER" id="PTHR13504:SF33">
    <property type="entry name" value="FIC FAMILY PROTEIN"/>
    <property type="match status" value="1"/>
</dbReference>
<dbReference type="Gene3D" id="1.10.10.10">
    <property type="entry name" value="Winged helix-like DNA-binding domain superfamily/Winged helix DNA-binding domain"/>
    <property type="match status" value="1"/>
</dbReference>
<keyword evidence="2" id="KW-0547">Nucleotide-binding</keyword>
<keyword evidence="5" id="KW-1185">Reference proteome</keyword>
<dbReference type="GO" id="GO:0005524">
    <property type="term" value="F:ATP binding"/>
    <property type="evidence" value="ECO:0007669"/>
    <property type="project" value="UniProtKB-KW"/>
</dbReference>
<sequence>MAQIKWNWQQDDWGNFSYDNSEIEKFEREYSRQSGFSLGIARHLSRKDQNDLIIELVCNEALKTSEIEGEFLDRESLQSSIKREFGLGVADHHRVKPAEAGIAEMMKDIFTNYDSPLTEKTLCNWHEMLMSGRRNLEIGKYRTHKEAMQVVSGRYDKPTVHFEAPPSADVPKEMEKFIDWFNKSAPGGKEPLTPLVRAGIAHIYFVSIHPFEDGNGRIGRGIVEKSLSQNMGQPTLIALSSTIDDRKREYYEELAAQSTGNDVTNWLIYFGKTIINAQKQTIKQVDFIITKAKFFDTHKENLNPRQLKVINRILLEGPKGFQGGFSAKNYRAITKSPSATATRDLQDLVGKGIFTKTGQLKSTRYTLDLSPFQGKQDEESMTHATI</sequence>
<dbReference type="EMBL" id="JACHEO010000036">
    <property type="protein sequence ID" value="MBB5349696.1"/>
    <property type="molecule type" value="Genomic_DNA"/>
</dbReference>
<evidence type="ECO:0000313" key="4">
    <source>
        <dbReference type="EMBL" id="MBB5349696.1"/>
    </source>
</evidence>
<evidence type="ECO:0000313" key="5">
    <source>
        <dbReference type="Proteomes" id="UP000539642"/>
    </source>
</evidence>
<feature type="binding site" evidence="2">
    <location>
        <begin position="213"/>
        <end position="220"/>
    </location>
    <ligand>
        <name>ATP</name>
        <dbReference type="ChEBI" id="CHEBI:30616"/>
    </ligand>
</feature>
<dbReference type="AlphaFoldDB" id="A0A840UY03"/>
<dbReference type="Gene3D" id="1.10.3290.10">
    <property type="entry name" value="Fido-like domain"/>
    <property type="match status" value="1"/>
</dbReference>
<feature type="binding site" evidence="2">
    <location>
        <begin position="250"/>
        <end position="251"/>
    </location>
    <ligand>
        <name>ATP</name>
        <dbReference type="ChEBI" id="CHEBI:30616"/>
    </ligand>
</feature>
<dbReference type="InterPro" id="IPR036388">
    <property type="entry name" value="WH-like_DNA-bd_sf"/>
</dbReference>
<dbReference type="SUPFAM" id="SSF140931">
    <property type="entry name" value="Fic-like"/>
    <property type="match status" value="1"/>
</dbReference>
<dbReference type="RefSeq" id="WP_205240358.1">
    <property type="nucleotide sequence ID" value="NZ_JACHEO010000036.1"/>
</dbReference>
<dbReference type="InterPro" id="IPR003812">
    <property type="entry name" value="Fido"/>
</dbReference>
<proteinExistence type="predicted"/>
<dbReference type="Proteomes" id="UP000539642">
    <property type="component" value="Unassembled WGS sequence"/>
</dbReference>
<feature type="active site" evidence="1">
    <location>
        <position position="209"/>
    </location>
</feature>
<accession>A0A840UY03</accession>
<comment type="caution">
    <text evidence="4">The sequence shown here is derived from an EMBL/GenBank/DDBJ whole genome shotgun (WGS) entry which is preliminary data.</text>
</comment>
<evidence type="ECO:0000259" key="3">
    <source>
        <dbReference type="PROSITE" id="PS51459"/>
    </source>
</evidence>
<feature type="domain" description="Fido" evidence="3">
    <location>
        <begin position="117"/>
        <end position="272"/>
    </location>
</feature>
<gene>
    <name evidence="4" type="ORF">HNQ81_003453</name>
</gene>
<organism evidence="4 5">
    <name type="scientific">Desulfoprunum benzoelyticum</name>
    <dbReference type="NCBI Taxonomy" id="1506996"/>
    <lineage>
        <taxon>Bacteria</taxon>
        <taxon>Pseudomonadati</taxon>
        <taxon>Thermodesulfobacteriota</taxon>
        <taxon>Desulfobulbia</taxon>
        <taxon>Desulfobulbales</taxon>
        <taxon>Desulfobulbaceae</taxon>
        <taxon>Desulfoprunum</taxon>
    </lineage>
</organism>
<evidence type="ECO:0000256" key="1">
    <source>
        <dbReference type="PIRSR" id="PIRSR640198-1"/>
    </source>
</evidence>
<dbReference type="Pfam" id="PF13776">
    <property type="entry name" value="DUF4172"/>
    <property type="match status" value="1"/>
</dbReference>
<keyword evidence="2" id="KW-0067">ATP-binding</keyword>
<protein>
    <submittedName>
        <fullName evidence="4">Fic family protein</fullName>
    </submittedName>
</protein>
<dbReference type="InterPro" id="IPR040198">
    <property type="entry name" value="Fido_containing"/>
</dbReference>
<dbReference type="PANTHER" id="PTHR13504">
    <property type="entry name" value="FIDO DOMAIN-CONTAINING PROTEIN DDB_G0283145"/>
    <property type="match status" value="1"/>
</dbReference>